<dbReference type="GO" id="GO:0016853">
    <property type="term" value="F:isomerase activity"/>
    <property type="evidence" value="ECO:0007669"/>
    <property type="project" value="UniProtKB-KW"/>
</dbReference>
<dbReference type="Pfam" id="PF01261">
    <property type="entry name" value="AP_endonuc_2"/>
    <property type="match status" value="1"/>
</dbReference>
<evidence type="ECO:0000313" key="3">
    <source>
        <dbReference type="Proteomes" id="UP000297668"/>
    </source>
</evidence>
<dbReference type="EMBL" id="SJZF01000030">
    <property type="protein sequence ID" value="TFU25187.1"/>
    <property type="molecule type" value="Genomic_DNA"/>
</dbReference>
<feature type="domain" description="Xylose isomerase-like TIM barrel" evidence="1">
    <location>
        <begin position="31"/>
        <end position="224"/>
    </location>
</feature>
<gene>
    <name evidence="2" type="ORF">E0687_11995</name>
</gene>
<dbReference type="Gene3D" id="3.20.20.150">
    <property type="entry name" value="Divalent-metal-dependent TIM barrel enzymes"/>
    <property type="match status" value="1"/>
</dbReference>
<keyword evidence="2" id="KW-0413">Isomerase</keyword>
<dbReference type="SUPFAM" id="SSF51658">
    <property type="entry name" value="Xylose isomerase-like"/>
    <property type="match status" value="1"/>
</dbReference>
<evidence type="ECO:0000313" key="2">
    <source>
        <dbReference type="EMBL" id="TFU25187.1"/>
    </source>
</evidence>
<organism evidence="2 3">
    <name type="scientific">Thermus tengchongensis</name>
    <dbReference type="NCBI Taxonomy" id="1214928"/>
    <lineage>
        <taxon>Bacteria</taxon>
        <taxon>Thermotogati</taxon>
        <taxon>Deinococcota</taxon>
        <taxon>Deinococci</taxon>
        <taxon>Thermales</taxon>
        <taxon>Thermaceae</taxon>
        <taxon>Thermus</taxon>
    </lineage>
</organism>
<dbReference type="InterPro" id="IPR036237">
    <property type="entry name" value="Xyl_isomerase-like_sf"/>
</dbReference>
<name>A0A4Y9F7R1_9DEIN</name>
<dbReference type="Proteomes" id="UP000297668">
    <property type="component" value="Unassembled WGS sequence"/>
</dbReference>
<dbReference type="InterPro" id="IPR013022">
    <property type="entry name" value="Xyl_isomerase-like_TIM-brl"/>
</dbReference>
<protein>
    <submittedName>
        <fullName evidence="2">Xylose isomerase</fullName>
    </submittedName>
</protein>
<proteinExistence type="predicted"/>
<sequence>MDLRLALGLAEALEGPSLPEGVGLEVYLDPGLLEEDEPFRQLAAKRPKRLSVHLPFWNLDLLSPDPEVRGLTLRRLLLGLDRAAELGADRAVFHSGIPHGRTPEEDQRRAQRLAAALKPVVRRAEILGVELFLENTHEPSPEGLKAVLEAYPELGFCFDAAHARVFSHTPEPAPWLELDPHHLHLNDTDGLFDRHWNLGQGVLGHRDWLGPFLDRTLVLEVRGDPGPSLRLLQELAAGRLTPS</sequence>
<reference evidence="2 3" key="1">
    <citation type="submission" date="2019-03" db="EMBL/GenBank/DDBJ databases">
        <title>Thermus tengchongensis species for the arsenic transformation mechanism.</title>
        <authorList>
            <person name="Yuan G.C."/>
        </authorList>
    </citation>
    <scope>NUCLEOTIDE SEQUENCE [LARGE SCALE GENOMIC DNA]</scope>
    <source>
        <strain evidence="2 3">15W</strain>
    </source>
</reference>
<dbReference type="AlphaFoldDB" id="A0A4Y9F7R1"/>
<dbReference type="RefSeq" id="WP_135261000.1">
    <property type="nucleotide sequence ID" value="NZ_SJZF01000030.1"/>
</dbReference>
<evidence type="ECO:0000259" key="1">
    <source>
        <dbReference type="Pfam" id="PF01261"/>
    </source>
</evidence>
<comment type="caution">
    <text evidence="2">The sequence shown here is derived from an EMBL/GenBank/DDBJ whole genome shotgun (WGS) entry which is preliminary data.</text>
</comment>
<accession>A0A4Y9F7R1</accession>
<dbReference type="InterPro" id="IPR050312">
    <property type="entry name" value="IolE/XylAMocC-like"/>
</dbReference>
<dbReference type="PANTHER" id="PTHR12110:SF53">
    <property type="entry name" value="BLR5974 PROTEIN"/>
    <property type="match status" value="1"/>
</dbReference>
<dbReference type="PANTHER" id="PTHR12110">
    <property type="entry name" value="HYDROXYPYRUVATE ISOMERASE"/>
    <property type="match status" value="1"/>
</dbReference>